<keyword evidence="2" id="KW-1185">Reference proteome</keyword>
<evidence type="ECO:0000313" key="1">
    <source>
        <dbReference type="EMBL" id="RZS37543.1"/>
    </source>
</evidence>
<reference evidence="1 2" key="1">
    <citation type="submission" date="2019-02" db="EMBL/GenBank/DDBJ databases">
        <title>Genomic Encyclopedia of Type Strains, Phase IV (KMG-IV): sequencing the most valuable type-strain genomes for metagenomic binning, comparative biology and taxonomic classification.</title>
        <authorList>
            <person name="Goeker M."/>
        </authorList>
    </citation>
    <scope>NUCLEOTIDE SEQUENCE [LARGE SCALE GENOMIC DNA]</scope>
    <source>
        <strain evidence="1 2">DSM 101727</strain>
    </source>
</reference>
<organism evidence="1 2">
    <name type="scientific">Herbihabitans rhizosphaerae</name>
    <dbReference type="NCBI Taxonomy" id="1872711"/>
    <lineage>
        <taxon>Bacteria</taxon>
        <taxon>Bacillati</taxon>
        <taxon>Actinomycetota</taxon>
        <taxon>Actinomycetes</taxon>
        <taxon>Pseudonocardiales</taxon>
        <taxon>Pseudonocardiaceae</taxon>
        <taxon>Herbihabitans</taxon>
    </lineage>
</organism>
<accession>A0A4V2ESH0</accession>
<dbReference type="RefSeq" id="WP_130345032.1">
    <property type="nucleotide sequence ID" value="NZ_SGWQ01000005.1"/>
</dbReference>
<gene>
    <name evidence="1" type="ORF">EV193_10599</name>
</gene>
<protein>
    <submittedName>
        <fullName evidence="1">Uncharacterized protein</fullName>
    </submittedName>
</protein>
<proteinExistence type="predicted"/>
<dbReference type="AlphaFoldDB" id="A0A4V2ESH0"/>
<name>A0A4V2ESH0_9PSEU</name>
<comment type="caution">
    <text evidence="1">The sequence shown here is derived from an EMBL/GenBank/DDBJ whole genome shotgun (WGS) entry which is preliminary data.</text>
</comment>
<dbReference type="EMBL" id="SGWQ01000005">
    <property type="protein sequence ID" value="RZS37543.1"/>
    <property type="molecule type" value="Genomic_DNA"/>
</dbReference>
<dbReference type="Proteomes" id="UP000294257">
    <property type="component" value="Unassembled WGS sequence"/>
</dbReference>
<dbReference type="OrthoDB" id="3696261at2"/>
<sequence>MTTAKVAEPIAVKREWLVRCEDTVSELGVCAISTRGGMITFTDVDEDTLLSLSYEQIREFREALDAAVAQAYVDMADSEE</sequence>
<evidence type="ECO:0000313" key="2">
    <source>
        <dbReference type="Proteomes" id="UP000294257"/>
    </source>
</evidence>